<feature type="compositionally biased region" description="Low complexity" evidence="1">
    <location>
        <begin position="80"/>
        <end position="102"/>
    </location>
</feature>
<accession>A0A9D2MVK7</accession>
<dbReference type="EMBL" id="DWXG01000053">
    <property type="protein sequence ID" value="HJB98337.1"/>
    <property type="molecule type" value="Genomic_DNA"/>
</dbReference>
<protein>
    <submittedName>
        <fullName evidence="3">DUF4340 domain-containing protein</fullName>
    </submittedName>
</protein>
<evidence type="ECO:0000256" key="1">
    <source>
        <dbReference type="SAM" id="MobiDB-lite"/>
    </source>
</evidence>
<dbReference type="Pfam" id="PF14238">
    <property type="entry name" value="DUF4340"/>
    <property type="match status" value="1"/>
</dbReference>
<dbReference type="InterPro" id="IPR025641">
    <property type="entry name" value="DUF4340"/>
</dbReference>
<dbReference type="Proteomes" id="UP000826793">
    <property type="component" value="Unassembled WGS sequence"/>
</dbReference>
<sequence>MKKNLRTFLIMLLVLVLVGGGAAALLLTQPTEETAAEEESSSSQVREPLLDLEPEQVTSLQVENAYGAFTLVPLSEEEAQAVTSQESAAESAASSESSVSSGQEEDTHGVLFTLEEYREYEPDTLTITEDVEDLLGLAVSKDLGALENLEPYGLEEGNATQVTIQLSDGSAVELAVGTQAGETVGNYVLYQGTVTICNMSTGLLENPLHYLGTEVYTVESPAASSDTESSSTDILYYADIATEEGETLLLQYDQMEGTYMLNEPVLAQAEDTAVSQLVTALQSLTASQVAAAGLTQENLEAYGLSQPAATITFQLNEEVHTLQVSAPDAEGNRYLTSEGSQLVYQVAGSAVDVWAQAQAMDLRTGAVWQPSIEDVSSLTFTVEGDQVYQYTVTRTEDEASSTEGSVAYTYTVTAPSGQEVAYEDYQSLFDSAMGLSVLSMDPVTQGETPVLTIQVSYFTLEQQDEIAYYPVEGQERYAATLNGTYSGLVRSSDVTNLLAQLQGDA</sequence>
<proteinExistence type="predicted"/>
<reference evidence="3" key="2">
    <citation type="submission" date="2021-04" db="EMBL/GenBank/DDBJ databases">
        <authorList>
            <person name="Gilroy R."/>
        </authorList>
    </citation>
    <scope>NUCLEOTIDE SEQUENCE</scope>
    <source>
        <strain evidence="3">CHK185-1770</strain>
    </source>
</reference>
<comment type="caution">
    <text evidence="3">The sequence shown here is derived from an EMBL/GenBank/DDBJ whole genome shotgun (WGS) entry which is preliminary data.</text>
</comment>
<gene>
    <name evidence="3" type="ORF">H9710_07130</name>
</gene>
<reference evidence="3" key="1">
    <citation type="journal article" date="2021" name="PeerJ">
        <title>Extensive microbial diversity within the chicken gut microbiome revealed by metagenomics and culture.</title>
        <authorList>
            <person name="Gilroy R."/>
            <person name="Ravi A."/>
            <person name="Getino M."/>
            <person name="Pursley I."/>
            <person name="Horton D.L."/>
            <person name="Alikhan N.F."/>
            <person name="Baker D."/>
            <person name="Gharbi K."/>
            <person name="Hall N."/>
            <person name="Watson M."/>
            <person name="Adriaenssens E.M."/>
            <person name="Foster-Nyarko E."/>
            <person name="Jarju S."/>
            <person name="Secka A."/>
            <person name="Antonio M."/>
            <person name="Oren A."/>
            <person name="Chaudhuri R.R."/>
            <person name="La Ragione R."/>
            <person name="Hildebrand F."/>
            <person name="Pallen M.J."/>
        </authorList>
    </citation>
    <scope>NUCLEOTIDE SEQUENCE</scope>
    <source>
        <strain evidence="3">CHK185-1770</strain>
    </source>
</reference>
<evidence type="ECO:0000313" key="4">
    <source>
        <dbReference type="Proteomes" id="UP000826793"/>
    </source>
</evidence>
<feature type="domain" description="DUF4340" evidence="2">
    <location>
        <begin position="261"/>
        <end position="422"/>
    </location>
</feature>
<evidence type="ECO:0000259" key="2">
    <source>
        <dbReference type="Pfam" id="PF14238"/>
    </source>
</evidence>
<organism evidence="3 4">
    <name type="scientific">Candidatus Acutalibacter pullicola</name>
    <dbReference type="NCBI Taxonomy" id="2838417"/>
    <lineage>
        <taxon>Bacteria</taxon>
        <taxon>Bacillati</taxon>
        <taxon>Bacillota</taxon>
        <taxon>Clostridia</taxon>
        <taxon>Eubacteriales</taxon>
        <taxon>Acutalibacteraceae</taxon>
        <taxon>Acutalibacter</taxon>
    </lineage>
</organism>
<feature type="region of interest" description="Disordered" evidence="1">
    <location>
        <begin position="80"/>
        <end position="106"/>
    </location>
</feature>
<evidence type="ECO:0000313" key="3">
    <source>
        <dbReference type="EMBL" id="HJB98337.1"/>
    </source>
</evidence>
<name>A0A9D2MVK7_9FIRM</name>
<dbReference type="AlphaFoldDB" id="A0A9D2MVK7"/>